<keyword evidence="1" id="KW-0812">Transmembrane</keyword>
<keyword evidence="1" id="KW-0472">Membrane</keyword>
<proteinExistence type="predicted"/>
<dbReference type="EMBL" id="AFWA02000017">
    <property type="protein sequence ID" value="KTW32845.1"/>
    <property type="molecule type" value="Genomic_DNA"/>
</dbReference>
<dbReference type="AlphaFoldDB" id="A0A0W4ZWU1"/>
<feature type="transmembrane region" description="Helical" evidence="1">
    <location>
        <begin position="20"/>
        <end position="38"/>
    </location>
</feature>
<sequence length="95" mass="11435">MFKINLFKTKLGNSQIEQSIYIILIFSISNINIFKNDIILRKSRFYLYTFFYLYFFCIFITIIPDDFASFIATIDITIDLILKTFLLYLYKTTSY</sequence>
<feature type="transmembrane region" description="Helical" evidence="1">
    <location>
        <begin position="45"/>
        <end position="64"/>
    </location>
</feature>
<keyword evidence="1" id="KW-1133">Transmembrane helix</keyword>
<dbReference type="RefSeq" id="XP_019613326.1">
    <property type="nucleotide sequence ID" value="XM_019757856.1"/>
</dbReference>
<evidence type="ECO:0000256" key="1">
    <source>
        <dbReference type="SAM" id="Phobius"/>
    </source>
</evidence>
<reference evidence="3" key="1">
    <citation type="journal article" date="2016" name="Nat. Commun.">
        <title>Genome analysis of three Pneumocystis species reveals adaptation mechanisms to life exclusively in mammalian hosts.</title>
        <authorList>
            <person name="Ma L."/>
            <person name="Chen Z."/>
            <person name="Huang D.W."/>
            <person name="Kutty G."/>
            <person name="Ishihara M."/>
            <person name="Wang H."/>
            <person name="Abouelleil A."/>
            <person name="Bishop L."/>
            <person name="Davey E."/>
            <person name="Deng R."/>
            <person name="Deng X."/>
            <person name="Fan L."/>
            <person name="Fantoni G."/>
            <person name="Fitzgerald M."/>
            <person name="Gogineni E."/>
            <person name="Goldberg J.M."/>
            <person name="Handley G."/>
            <person name="Hu X."/>
            <person name="Huber C."/>
            <person name="Jiao X."/>
            <person name="Jones K."/>
            <person name="Levin J.Z."/>
            <person name="Liu Y."/>
            <person name="Macdonald P."/>
            <person name="Melnikov A."/>
            <person name="Raley C."/>
            <person name="Sassi M."/>
            <person name="Sherman B.T."/>
            <person name="Song X."/>
            <person name="Sykes S."/>
            <person name="Tran B."/>
            <person name="Walsh L."/>
            <person name="Xia Y."/>
            <person name="Yang J."/>
            <person name="Young S."/>
            <person name="Zeng Q."/>
            <person name="Zheng X."/>
            <person name="Stephens R."/>
            <person name="Nusbaum C."/>
            <person name="Birren B.W."/>
            <person name="Azadi P."/>
            <person name="Lempicki R.A."/>
            <person name="Cuomo C.A."/>
            <person name="Kovacs J.A."/>
        </authorList>
    </citation>
    <scope>NUCLEOTIDE SEQUENCE [LARGE SCALE GENOMIC DNA]</scope>
    <source>
        <strain evidence="3">B123</strain>
    </source>
</reference>
<dbReference type="GeneID" id="30671615"/>
<organism evidence="2 3">
    <name type="scientific">Pneumocystis murina (strain B123)</name>
    <name type="common">Mouse pneumocystis pneumonia agent</name>
    <name type="synonym">Pneumocystis carinii f. sp. muris</name>
    <dbReference type="NCBI Taxonomy" id="1069680"/>
    <lineage>
        <taxon>Eukaryota</taxon>
        <taxon>Fungi</taxon>
        <taxon>Dikarya</taxon>
        <taxon>Ascomycota</taxon>
        <taxon>Taphrinomycotina</taxon>
        <taxon>Pneumocystomycetes</taxon>
        <taxon>Pneumocystaceae</taxon>
        <taxon>Pneumocystis</taxon>
    </lineage>
</organism>
<protein>
    <submittedName>
        <fullName evidence="2">Uncharacterized protein</fullName>
    </submittedName>
</protein>
<name>A0A0W4ZWU1_PNEMU</name>
<keyword evidence="3" id="KW-1185">Reference proteome</keyword>
<dbReference type="Proteomes" id="UP000011958">
    <property type="component" value="Unassembled WGS sequence"/>
</dbReference>
<gene>
    <name evidence="2" type="ORF">PNEG_04346</name>
</gene>
<evidence type="ECO:0000313" key="2">
    <source>
        <dbReference type="EMBL" id="KTW32845.1"/>
    </source>
</evidence>
<dbReference type="VEuPathDB" id="FungiDB:PNEG_04346"/>
<accession>A0A0W4ZWU1</accession>
<comment type="caution">
    <text evidence="2">The sequence shown here is derived from an EMBL/GenBank/DDBJ whole genome shotgun (WGS) entry which is preliminary data.</text>
</comment>
<evidence type="ECO:0000313" key="3">
    <source>
        <dbReference type="Proteomes" id="UP000011958"/>
    </source>
</evidence>
<feature type="transmembrane region" description="Helical" evidence="1">
    <location>
        <begin position="70"/>
        <end position="90"/>
    </location>
</feature>